<dbReference type="GO" id="GO:0005886">
    <property type="term" value="C:plasma membrane"/>
    <property type="evidence" value="ECO:0007669"/>
    <property type="project" value="UniProtKB-SubCell"/>
</dbReference>
<evidence type="ECO:0000256" key="1">
    <source>
        <dbReference type="ARBA" id="ARBA00004651"/>
    </source>
</evidence>
<evidence type="ECO:0000256" key="3">
    <source>
        <dbReference type="ARBA" id="ARBA00022475"/>
    </source>
</evidence>
<dbReference type="InterPro" id="IPR050171">
    <property type="entry name" value="MFS_Transporters"/>
</dbReference>
<keyword evidence="3" id="KW-1003">Cell membrane</keyword>
<evidence type="ECO:0000256" key="7">
    <source>
        <dbReference type="SAM" id="Phobius"/>
    </source>
</evidence>
<evidence type="ECO:0000256" key="4">
    <source>
        <dbReference type="ARBA" id="ARBA00022692"/>
    </source>
</evidence>
<feature type="transmembrane region" description="Helical" evidence="7">
    <location>
        <begin position="92"/>
        <end position="114"/>
    </location>
</feature>
<reference evidence="10" key="1">
    <citation type="journal article" date="2013" name="Nature">
        <title>Pan genome of the phytoplankton Emiliania underpins its global distribution.</title>
        <authorList>
            <person name="Read B.A."/>
            <person name="Kegel J."/>
            <person name="Klute M.J."/>
            <person name="Kuo A."/>
            <person name="Lefebvre S.C."/>
            <person name="Maumus F."/>
            <person name="Mayer C."/>
            <person name="Miller J."/>
            <person name="Monier A."/>
            <person name="Salamov A."/>
            <person name="Young J."/>
            <person name="Aguilar M."/>
            <person name="Claverie J.M."/>
            <person name="Frickenhaus S."/>
            <person name="Gonzalez K."/>
            <person name="Herman E.K."/>
            <person name="Lin Y.C."/>
            <person name="Napier J."/>
            <person name="Ogata H."/>
            <person name="Sarno A.F."/>
            <person name="Shmutz J."/>
            <person name="Schroeder D."/>
            <person name="de Vargas C."/>
            <person name="Verret F."/>
            <person name="von Dassow P."/>
            <person name="Valentin K."/>
            <person name="Van de Peer Y."/>
            <person name="Wheeler G."/>
            <person name="Dacks J.B."/>
            <person name="Delwiche C.F."/>
            <person name="Dyhrman S.T."/>
            <person name="Glockner G."/>
            <person name="John U."/>
            <person name="Richards T."/>
            <person name="Worden A.Z."/>
            <person name="Zhang X."/>
            <person name="Grigoriev I.V."/>
            <person name="Allen A.E."/>
            <person name="Bidle K."/>
            <person name="Borodovsky M."/>
            <person name="Bowler C."/>
            <person name="Brownlee C."/>
            <person name="Cock J.M."/>
            <person name="Elias M."/>
            <person name="Gladyshev V.N."/>
            <person name="Groth M."/>
            <person name="Guda C."/>
            <person name="Hadaegh A."/>
            <person name="Iglesias-Rodriguez M.D."/>
            <person name="Jenkins J."/>
            <person name="Jones B.M."/>
            <person name="Lawson T."/>
            <person name="Leese F."/>
            <person name="Lindquist E."/>
            <person name="Lobanov A."/>
            <person name="Lomsadze A."/>
            <person name="Malik S.B."/>
            <person name="Marsh M.E."/>
            <person name="Mackinder L."/>
            <person name="Mock T."/>
            <person name="Mueller-Roeber B."/>
            <person name="Pagarete A."/>
            <person name="Parker M."/>
            <person name="Probert I."/>
            <person name="Quesneville H."/>
            <person name="Raines C."/>
            <person name="Rensing S.A."/>
            <person name="Riano-Pachon D.M."/>
            <person name="Richier S."/>
            <person name="Rokitta S."/>
            <person name="Shiraiwa Y."/>
            <person name="Soanes D.M."/>
            <person name="van der Giezen M."/>
            <person name="Wahlund T.M."/>
            <person name="Williams B."/>
            <person name="Wilson W."/>
            <person name="Wolfe G."/>
            <person name="Wurch L.L."/>
        </authorList>
    </citation>
    <scope>NUCLEOTIDE SEQUENCE</scope>
</reference>
<evidence type="ECO:0000256" key="5">
    <source>
        <dbReference type="ARBA" id="ARBA00022989"/>
    </source>
</evidence>
<sequence length="171" mass="17388">MPDPSSCPDAPPDDDEPPALWPILRPLLLPYFAPGLLRAAGQMTLNPFVALYARELGATDSGAGAAVSMVSLATFCLSPAAGLVSSRLGLRLAMGLGVCVNICAALVGAAAGSYDWLVASRLLQGVGNVLFQISRQTFLTAVVPKPARGRASALQAFTLKAGGVVGPTIGG</sequence>
<dbReference type="InterPro" id="IPR011701">
    <property type="entry name" value="MFS"/>
</dbReference>
<dbReference type="AlphaFoldDB" id="A0A0D3I1W7"/>
<dbReference type="RefSeq" id="XP_005757681.1">
    <property type="nucleotide sequence ID" value="XM_005757624.1"/>
</dbReference>
<feature type="domain" description="Major facilitator superfamily (MFS) profile" evidence="8">
    <location>
        <begin position="27"/>
        <end position="171"/>
    </location>
</feature>
<keyword evidence="4 7" id="KW-0812">Transmembrane</keyword>
<dbReference type="EnsemblProtists" id="EOD05252">
    <property type="protein sequence ID" value="EOD05252"/>
    <property type="gene ID" value="EMIHUDRAFT_62322"/>
</dbReference>
<proteinExistence type="predicted"/>
<keyword evidence="10" id="KW-1185">Reference proteome</keyword>
<keyword evidence="2" id="KW-0813">Transport</keyword>
<dbReference type="HOGENOM" id="CLU_1566999_0_0_1"/>
<dbReference type="Pfam" id="PF07690">
    <property type="entry name" value="MFS_1"/>
    <property type="match status" value="1"/>
</dbReference>
<dbReference type="InterPro" id="IPR020846">
    <property type="entry name" value="MFS_dom"/>
</dbReference>
<evidence type="ECO:0000256" key="6">
    <source>
        <dbReference type="ARBA" id="ARBA00023136"/>
    </source>
</evidence>
<accession>A0A0D3I1W7</accession>
<dbReference type="Gene3D" id="1.20.1250.20">
    <property type="entry name" value="MFS general substrate transporter like domains"/>
    <property type="match status" value="1"/>
</dbReference>
<name>A0A0D3I1W7_EMIH1</name>
<dbReference type="GO" id="GO:0022857">
    <property type="term" value="F:transmembrane transporter activity"/>
    <property type="evidence" value="ECO:0007669"/>
    <property type="project" value="InterPro"/>
</dbReference>
<feature type="transmembrane region" description="Helical" evidence="7">
    <location>
        <begin position="65"/>
        <end position="86"/>
    </location>
</feature>
<dbReference type="PaxDb" id="2903-EOD05252"/>
<evidence type="ECO:0000256" key="2">
    <source>
        <dbReference type="ARBA" id="ARBA00022448"/>
    </source>
</evidence>
<dbReference type="PANTHER" id="PTHR23517">
    <property type="entry name" value="RESISTANCE PROTEIN MDTM, PUTATIVE-RELATED-RELATED"/>
    <property type="match status" value="1"/>
</dbReference>
<comment type="subcellular location">
    <subcellularLocation>
        <location evidence="1">Cell membrane</location>
        <topology evidence="1">Multi-pass membrane protein</topology>
    </subcellularLocation>
</comment>
<keyword evidence="6 7" id="KW-0472">Membrane</keyword>
<evidence type="ECO:0000313" key="9">
    <source>
        <dbReference type="EnsemblProtists" id="EOD05252"/>
    </source>
</evidence>
<reference evidence="9" key="2">
    <citation type="submission" date="2024-10" db="UniProtKB">
        <authorList>
            <consortium name="EnsemblProtists"/>
        </authorList>
    </citation>
    <scope>IDENTIFICATION</scope>
</reference>
<dbReference type="InterPro" id="IPR036259">
    <property type="entry name" value="MFS_trans_sf"/>
</dbReference>
<dbReference type="SUPFAM" id="SSF103473">
    <property type="entry name" value="MFS general substrate transporter"/>
    <property type="match status" value="1"/>
</dbReference>
<dbReference type="Proteomes" id="UP000013827">
    <property type="component" value="Unassembled WGS sequence"/>
</dbReference>
<dbReference type="GeneID" id="17251599"/>
<organism evidence="9 10">
    <name type="scientific">Emiliania huxleyi (strain CCMP1516)</name>
    <dbReference type="NCBI Taxonomy" id="280463"/>
    <lineage>
        <taxon>Eukaryota</taxon>
        <taxon>Haptista</taxon>
        <taxon>Haptophyta</taxon>
        <taxon>Prymnesiophyceae</taxon>
        <taxon>Isochrysidales</taxon>
        <taxon>Noelaerhabdaceae</taxon>
        <taxon>Emiliania</taxon>
    </lineage>
</organism>
<evidence type="ECO:0000313" key="10">
    <source>
        <dbReference type="Proteomes" id="UP000013827"/>
    </source>
</evidence>
<dbReference type="PROSITE" id="PS50850">
    <property type="entry name" value="MFS"/>
    <property type="match status" value="1"/>
</dbReference>
<dbReference type="KEGG" id="ehx:EMIHUDRAFT_62322"/>
<protein>
    <recommendedName>
        <fullName evidence="8">Major facilitator superfamily (MFS) profile domain-containing protein</fullName>
    </recommendedName>
</protein>
<evidence type="ECO:0000259" key="8">
    <source>
        <dbReference type="PROSITE" id="PS50850"/>
    </source>
</evidence>
<keyword evidence="5 7" id="KW-1133">Transmembrane helix</keyword>